<organism evidence="2">
    <name type="scientific">Culex pipiens</name>
    <name type="common">House mosquito</name>
    <dbReference type="NCBI Taxonomy" id="7175"/>
    <lineage>
        <taxon>Eukaryota</taxon>
        <taxon>Metazoa</taxon>
        <taxon>Ecdysozoa</taxon>
        <taxon>Arthropoda</taxon>
        <taxon>Hexapoda</taxon>
        <taxon>Insecta</taxon>
        <taxon>Pterygota</taxon>
        <taxon>Neoptera</taxon>
        <taxon>Endopterygota</taxon>
        <taxon>Diptera</taxon>
        <taxon>Nematocera</taxon>
        <taxon>Culicoidea</taxon>
        <taxon>Culicidae</taxon>
        <taxon>Culicinae</taxon>
        <taxon>Culicini</taxon>
        <taxon>Culex</taxon>
        <taxon>Culex</taxon>
    </lineage>
</organism>
<feature type="region of interest" description="Disordered" evidence="1">
    <location>
        <begin position="9"/>
        <end position="32"/>
    </location>
</feature>
<evidence type="ECO:0000256" key="1">
    <source>
        <dbReference type="SAM" id="MobiDB-lite"/>
    </source>
</evidence>
<proteinExistence type="predicted"/>
<name>A0A8D8CG20_CULPI</name>
<dbReference type="AlphaFoldDB" id="A0A8D8CG20"/>
<accession>A0A8D8CG20</accession>
<dbReference type="EMBL" id="HBUE01115676">
    <property type="protein sequence ID" value="CAG6490477.1"/>
    <property type="molecule type" value="Transcribed_RNA"/>
</dbReference>
<protein>
    <submittedName>
        <fullName evidence="2">(northern house mosquito) hypothetical protein</fullName>
    </submittedName>
</protein>
<reference evidence="2" key="1">
    <citation type="submission" date="2021-05" db="EMBL/GenBank/DDBJ databases">
        <authorList>
            <person name="Alioto T."/>
            <person name="Alioto T."/>
            <person name="Gomez Garrido J."/>
        </authorList>
    </citation>
    <scope>NUCLEOTIDE SEQUENCE</scope>
</reference>
<sequence>MLPISGIRLNGEMLSRSPRTNKPDGPGRGHHSAQVRVCLVPLEKRAKEQQTSRSRFVNRNCSTDSTASIRSAGRHAFHNFSHFRKSWWVHGFVRRSLGRISTRWLSFKTSGRKCSLAWFWINELPADL</sequence>
<evidence type="ECO:0000313" key="2">
    <source>
        <dbReference type="EMBL" id="CAG6490477.1"/>
    </source>
</evidence>